<keyword evidence="2" id="KW-1185">Reference proteome</keyword>
<reference evidence="1" key="1">
    <citation type="journal article" date="2023" name="G3 (Bethesda)">
        <title>Whole genome assemblies of Zophobas morio and Tenebrio molitor.</title>
        <authorList>
            <person name="Kaur S."/>
            <person name="Stinson S.A."/>
            <person name="diCenzo G.C."/>
        </authorList>
    </citation>
    <scope>NUCLEOTIDE SEQUENCE</scope>
    <source>
        <strain evidence="1">QUZm001</strain>
    </source>
</reference>
<sequence length="171" mass="19247">MPPPQKNYPATEILAEVHALFQLQVFSLSRRQGSIFFSTRPLPFHPMIAYVDKEHRAVYRAQTSSIHHKISNSESGIANESPTQNRSYASHRIALEHPHTSSATTKTKHSAISFYTKCIYLEFEGGREIADEQVLTGCRPLTPAQQRIATTLLSVPGQRPLRNKPHIKCSN</sequence>
<dbReference type="AlphaFoldDB" id="A0AA38J0D3"/>
<proteinExistence type="predicted"/>
<accession>A0AA38J0D3</accession>
<evidence type="ECO:0000313" key="1">
    <source>
        <dbReference type="EMBL" id="KAJ3663746.1"/>
    </source>
</evidence>
<name>A0AA38J0D3_9CUCU</name>
<evidence type="ECO:0000313" key="2">
    <source>
        <dbReference type="Proteomes" id="UP001168821"/>
    </source>
</evidence>
<dbReference type="Proteomes" id="UP001168821">
    <property type="component" value="Unassembled WGS sequence"/>
</dbReference>
<protein>
    <submittedName>
        <fullName evidence="1">Uncharacterized protein</fullName>
    </submittedName>
</protein>
<gene>
    <name evidence="1" type="ORF">Zmor_007973</name>
</gene>
<dbReference type="EMBL" id="JALNTZ010000002">
    <property type="protein sequence ID" value="KAJ3663746.1"/>
    <property type="molecule type" value="Genomic_DNA"/>
</dbReference>
<comment type="caution">
    <text evidence="1">The sequence shown here is derived from an EMBL/GenBank/DDBJ whole genome shotgun (WGS) entry which is preliminary data.</text>
</comment>
<organism evidence="1 2">
    <name type="scientific">Zophobas morio</name>
    <dbReference type="NCBI Taxonomy" id="2755281"/>
    <lineage>
        <taxon>Eukaryota</taxon>
        <taxon>Metazoa</taxon>
        <taxon>Ecdysozoa</taxon>
        <taxon>Arthropoda</taxon>
        <taxon>Hexapoda</taxon>
        <taxon>Insecta</taxon>
        <taxon>Pterygota</taxon>
        <taxon>Neoptera</taxon>
        <taxon>Endopterygota</taxon>
        <taxon>Coleoptera</taxon>
        <taxon>Polyphaga</taxon>
        <taxon>Cucujiformia</taxon>
        <taxon>Tenebrionidae</taxon>
        <taxon>Zophobas</taxon>
    </lineage>
</organism>